<evidence type="ECO:0000313" key="3">
    <source>
        <dbReference type="EMBL" id="KAF2639952.1"/>
    </source>
</evidence>
<dbReference type="OrthoDB" id="7392499at2759"/>
<dbReference type="EMBL" id="MU006785">
    <property type="protein sequence ID" value="KAF2639952.1"/>
    <property type="molecule type" value="Genomic_DNA"/>
</dbReference>
<protein>
    <recommendedName>
        <fullName evidence="2">Copper homeostasis protein cutC homolog</fullName>
    </recommendedName>
</protein>
<accession>A0A6A6RYA4</accession>
<evidence type="ECO:0000313" key="4">
    <source>
        <dbReference type="Proteomes" id="UP000799753"/>
    </source>
</evidence>
<organism evidence="3 4">
    <name type="scientific">Massarina eburnea CBS 473.64</name>
    <dbReference type="NCBI Taxonomy" id="1395130"/>
    <lineage>
        <taxon>Eukaryota</taxon>
        <taxon>Fungi</taxon>
        <taxon>Dikarya</taxon>
        <taxon>Ascomycota</taxon>
        <taxon>Pezizomycotina</taxon>
        <taxon>Dothideomycetes</taxon>
        <taxon>Pleosporomycetidae</taxon>
        <taxon>Pleosporales</taxon>
        <taxon>Massarineae</taxon>
        <taxon>Massarinaceae</taxon>
        <taxon>Massarina</taxon>
    </lineage>
</organism>
<reference evidence="3" key="1">
    <citation type="journal article" date="2020" name="Stud. Mycol.">
        <title>101 Dothideomycetes genomes: a test case for predicting lifestyles and emergence of pathogens.</title>
        <authorList>
            <person name="Haridas S."/>
            <person name="Albert R."/>
            <person name="Binder M."/>
            <person name="Bloem J."/>
            <person name="Labutti K."/>
            <person name="Salamov A."/>
            <person name="Andreopoulos B."/>
            <person name="Baker S."/>
            <person name="Barry K."/>
            <person name="Bills G."/>
            <person name="Bluhm B."/>
            <person name="Cannon C."/>
            <person name="Castanera R."/>
            <person name="Culley D."/>
            <person name="Daum C."/>
            <person name="Ezra D."/>
            <person name="Gonzalez J."/>
            <person name="Henrissat B."/>
            <person name="Kuo A."/>
            <person name="Liang C."/>
            <person name="Lipzen A."/>
            <person name="Lutzoni F."/>
            <person name="Magnuson J."/>
            <person name="Mondo S."/>
            <person name="Nolan M."/>
            <person name="Ohm R."/>
            <person name="Pangilinan J."/>
            <person name="Park H.-J."/>
            <person name="Ramirez L."/>
            <person name="Alfaro M."/>
            <person name="Sun H."/>
            <person name="Tritt A."/>
            <person name="Yoshinaga Y."/>
            <person name="Zwiers L.-H."/>
            <person name="Turgeon B."/>
            <person name="Goodwin S."/>
            <person name="Spatafora J."/>
            <person name="Crous P."/>
            <person name="Grigoriev I."/>
        </authorList>
    </citation>
    <scope>NUCLEOTIDE SEQUENCE</scope>
    <source>
        <strain evidence="3">CBS 473.64</strain>
    </source>
</reference>
<dbReference type="InterPro" id="IPR036822">
    <property type="entry name" value="CutC-like_dom_sf"/>
</dbReference>
<dbReference type="AlphaFoldDB" id="A0A6A6RYA4"/>
<sequence>MLEIACFNAESAIAASKAGADRIELCADYAAGGVTPLPSTLHQVRKETATPINVMIRPRGGDFVYSDEEFERMKTDIDSYKGSASGFVFGILDERNRVDIQRNGELVMLATPLPCTFHRAFDQTMKKSEAAEQLVECGFKAILTSGGLFDAVAGADKVGELQKDWGSKITIILGGGVRSSNISVLREKTRVEWYHSAAITMPGETVDPVEVEKLTTRLK</sequence>
<keyword evidence="4" id="KW-1185">Reference proteome</keyword>
<evidence type="ECO:0000256" key="1">
    <source>
        <dbReference type="ARBA" id="ARBA00007768"/>
    </source>
</evidence>
<evidence type="ECO:0000256" key="2">
    <source>
        <dbReference type="ARBA" id="ARBA00019014"/>
    </source>
</evidence>
<dbReference type="GO" id="GO:0005507">
    <property type="term" value="F:copper ion binding"/>
    <property type="evidence" value="ECO:0007669"/>
    <property type="project" value="TreeGrafter"/>
</dbReference>
<dbReference type="InterPro" id="IPR005627">
    <property type="entry name" value="CutC-like"/>
</dbReference>
<proteinExistence type="inferred from homology"/>
<name>A0A6A6RYA4_9PLEO</name>
<dbReference type="PANTHER" id="PTHR12598">
    <property type="entry name" value="COPPER HOMEOSTASIS PROTEIN CUTC"/>
    <property type="match status" value="1"/>
</dbReference>
<dbReference type="SUPFAM" id="SSF110395">
    <property type="entry name" value="CutC-like"/>
    <property type="match status" value="1"/>
</dbReference>
<dbReference type="Proteomes" id="UP000799753">
    <property type="component" value="Unassembled WGS sequence"/>
</dbReference>
<dbReference type="PANTHER" id="PTHR12598:SF0">
    <property type="entry name" value="COPPER HOMEOSTASIS PROTEIN CUTC HOMOLOG"/>
    <property type="match status" value="1"/>
</dbReference>
<dbReference type="HAMAP" id="MF_00795">
    <property type="entry name" value="CutC"/>
    <property type="match status" value="1"/>
</dbReference>
<comment type="similarity">
    <text evidence="1">Belongs to the CutC family.</text>
</comment>
<dbReference type="Pfam" id="PF03932">
    <property type="entry name" value="CutC"/>
    <property type="match status" value="1"/>
</dbReference>
<gene>
    <name evidence="3" type="ORF">P280DRAFT_469692</name>
</gene>
<dbReference type="Gene3D" id="3.20.20.380">
    <property type="entry name" value="Copper homeostasis (CutC) domain"/>
    <property type="match status" value="1"/>
</dbReference>